<dbReference type="EMBL" id="JACAZE010000003">
    <property type="protein sequence ID" value="KAF7319511.1"/>
    <property type="molecule type" value="Genomic_DNA"/>
</dbReference>
<organism evidence="4 5">
    <name type="scientific">Mycena chlorophos</name>
    <name type="common">Agaric fungus</name>
    <name type="synonym">Agaricus chlorophos</name>
    <dbReference type="NCBI Taxonomy" id="658473"/>
    <lineage>
        <taxon>Eukaryota</taxon>
        <taxon>Fungi</taxon>
        <taxon>Dikarya</taxon>
        <taxon>Basidiomycota</taxon>
        <taxon>Agaricomycotina</taxon>
        <taxon>Agaricomycetes</taxon>
        <taxon>Agaricomycetidae</taxon>
        <taxon>Agaricales</taxon>
        <taxon>Marasmiineae</taxon>
        <taxon>Mycenaceae</taxon>
        <taxon>Mycena</taxon>
    </lineage>
</organism>
<dbReference type="GO" id="GO:0005737">
    <property type="term" value="C:cytoplasm"/>
    <property type="evidence" value="ECO:0007669"/>
    <property type="project" value="TreeGrafter"/>
</dbReference>
<dbReference type="Proteomes" id="UP000613580">
    <property type="component" value="Unassembled WGS sequence"/>
</dbReference>
<evidence type="ECO:0000256" key="2">
    <source>
        <dbReference type="ARBA" id="ARBA00023235"/>
    </source>
</evidence>
<comment type="caution">
    <text evidence="4">The sequence shown here is derived from an EMBL/GenBank/DDBJ whole genome shotgun (WGS) entry which is preliminary data.</text>
</comment>
<dbReference type="NCBIfam" id="TIGR00654">
    <property type="entry name" value="PhzF_family"/>
    <property type="match status" value="1"/>
</dbReference>
<evidence type="ECO:0000313" key="4">
    <source>
        <dbReference type="EMBL" id="KAF7319511.1"/>
    </source>
</evidence>
<dbReference type="SUPFAM" id="SSF54506">
    <property type="entry name" value="Diaminopimelate epimerase-like"/>
    <property type="match status" value="1"/>
</dbReference>
<dbReference type="AlphaFoldDB" id="A0A8H6TMR1"/>
<keyword evidence="5" id="KW-1185">Reference proteome</keyword>
<evidence type="ECO:0000256" key="3">
    <source>
        <dbReference type="PIRSR" id="PIRSR016184-1"/>
    </source>
</evidence>
<dbReference type="Pfam" id="PF02567">
    <property type="entry name" value="PhzC-PhzF"/>
    <property type="match status" value="1"/>
</dbReference>
<feature type="active site" evidence="3">
    <location>
        <position position="49"/>
    </location>
</feature>
<reference evidence="4" key="1">
    <citation type="submission" date="2020-05" db="EMBL/GenBank/DDBJ databases">
        <title>Mycena genomes resolve the evolution of fungal bioluminescence.</title>
        <authorList>
            <person name="Tsai I.J."/>
        </authorList>
    </citation>
    <scope>NUCLEOTIDE SEQUENCE</scope>
    <source>
        <strain evidence="4">110903Hualien_Pintung</strain>
    </source>
</reference>
<dbReference type="Gene3D" id="3.10.310.10">
    <property type="entry name" value="Diaminopimelate Epimerase, Chain A, domain 1"/>
    <property type="match status" value="2"/>
</dbReference>
<sequence>MTTLAYTVYDAFTARRFGGNPASVIVLDRDHGLSDETLQLIGREFNLSETAFLVPLEDHTNEAPHFSLRWFTPQLEAPLCGHATLAAACHLHAALPELQPPYRFESRLSGQLKVGYYPDTDLYELDFPVDVPTTLAGTDLSDALQKAQTWFPHVAPEDIKTVVKTGRGFLVEVAESVNVASVQYNASAIAADIPIGQCSTPGFTGSAHTRIVPYWLNKFGGDRLMCRQVSARVGELDTVWLREEGRVLLRGKGVKVAEGTLFV</sequence>
<dbReference type="PANTHER" id="PTHR13774:SF17">
    <property type="entry name" value="PHENAZINE BIOSYNTHESIS-LIKE DOMAIN-CONTAINING PROTEIN"/>
    <property type="match status" value="1"/>
</dbReference>
<keyword evidence="2" id="KW-0413">Isomerase</keyword>
<accession>A0A8H6TMR1</accession>
<comment type="similarity">
    <text evidence="1">Belongs to the PhzF family.</text>
</comment>
<dbReference type="PANTHER" id="PTHR13774">
    <property type="entry name" value="PHENAZINE BIOSYNTHESIS PROTEIN"/>
    <property type="match status" value="1"/>
</dbReference>
<dbReference type="InterPro" id="IPR003719">
    <property type="entry name" value="Phenazine_PhzF-like"/>
</dbReference>
<dbReference type="OrthoDB" id="75169at2759"/>
<dbReference type="GO" id="GO:0016853">
    <property type="term" value="F:isomerase activity"/>
    <property type="evidence" value="ECO:0007669"/>
    <property type="project" value="UniProtKB-KW"/>
</dbReference>
<evidence type="ECO:0000313" key="5">
    <source>
        <dbReference type="Proteomes" id="UP000613580"/>
    </source>
</evidence>
<name>A0A8H6TMR1_MYCCL</name>
<evidence type="ECO:0000256" key="1">
    <source>
        <dbReference type="ARBA" id="ARBA00008270"/>
    </source>
</evidence>
<gene>
    <name evidence="4" type="ORF">HMN09_00290200</name>
</gene>
<proteinExistence type="inferred from homology"/>
<protein>
    <submittedName>
        <fullName evidence="4">Diaminopimelate epimerase-like protein</fullName>
    </submittedName>
</protein>